<dbReference type="PANTHER" id="PTHR24171">
    <property type="entry name" value="ANKYRIN REPEAT DOMAIN-CONTAINING PROTEIN 39-RELATED"/>
    <property type="match status" value="1"/>
</dbReference>
<keyword evidence="6" id="KW-1185">Reference proteome</keyword>
<feature type="repeat" description="ANK" evidence="3">
    <location>
        <begin position="95"/>
        <end position="127"/>
    </location>
</feature>
<dbReference type="Pfam" id="PF00023">
    <property type="entry name" value="Ank"/>
    <property type="match status" value="1"/>
</dbReference>
<dbReference type="PROSITE" id="PS50297">
    <property type="entry name" value="ANK_REP_REGION"/>
    <property type="match status" value="3"/>
</dbReference>
<evidence type="ECO:0000256" key="1">
    <source>
        <dbReference type="ARBA" id="ARBA00022737"/>
    </source>
</evidence>
<organism evidence="5 6">
    <name type="scientific">Aspergillus cavernicola</name>
    <dbReference type="NCBI Taxonomy" id="176166"/>
    <lineage>
        <taxon>Eukaryota</taxon>
        <taxon>Fungi</taxon>
        <taxon>Dikarya</taxon>
        <taxon>Ascomycota</taxon>
        <taxon>Pezizomycotina</taxon>
        <taxon>Eurotiomycetes</taxon>
        <taxon>Eurotiomycetidae</taxon>
        <taxon>Eurotiales</taxon>
        <taxon>Aspergillaceae</taxon>
        <taxon>Aspergillus</taxon>
        <taxon>Aspergillus subgen. Nidulantes</taxon>
    </lineage>
</organism>
<dbReference type="Proteomes" id="UP001610335">
    <property type="component" value="Unassembled WGS sequence"/>
</dbReference>
<dbReference type="Pfam" id="PF12796">
    <property type="entry name" value="Ank_2"/>
    <property type="match status" value="1"/>
</dbReference>
<proteinExistence type="predicted"/>
<gene>
    <name evidence="5" type="ORF">BDW59DRAFT_178070</name>
</gene>
<dbReference type="InterPro" id="IPR002110">
    <property type="entry name" value="Ankyrin_rpt"/>
</dbReference>
<evidence type="ECO:0000256" key="4">
    <source>
        <dbReference type="SAM" id="MobiDB-lite"/>
    </source>
</evidence>
<reference evidence="5 6" key="1">
    <citation type="submission" date="2024-07" db="EMBL/GenBank/DDBJ databases">
        <title>Section-level genome sequencing and comparative genomics of Aspergillus sections Usti and Cavernicolus.</title>
        <authorList>
            <consortium name="Lawrence Berkeley National Laboratory"/>
            <person name="Nybo J.L."/>
            <person name="Vesth T.C."/>
            <person name="Theobald S."/>
            <person name="Frisvad J.C."/>
            <person name="Larsen T.O."/>
            <person name="Kjaerboelling I."/>
            <person name="Rothschild-Mancinelli K."/>
            <person name="Lyhne E.K."/>
            <person name="Kogle M.E."/>
            <person name="Barry K."/>
            <person name="Clum A."/>
            <person name="Na H."/>
            <person name="Ledsgaard L."/>
            <person name="Lin J."/>
            <person name="Lipzen A."/>
            <person name="Kuo A."/>
            <person name="Riley R."/>
            <person name="Mondo S."/>
            <person name="LaButti K."/>
            <person name="Haridas S."/>
            <person name="Pangalinan J."/>
            <person name="Salamov A.A."/>
            <person name="Simmons B.A."/>
            <person name="Magnuson J.K."/>
            <person name="Chen J."/>
            <person name="Drula E."/>
            <person name="Henrissat B."/>
            <person name="Wiebenga A."/>
            <person name="Lubbers R.J."/>
            <person name="Gomes A.C."/>
            <person name="Makela M.R."/>
            <person name="Stajich J."/>
            <person name="Grigoriev I.V."/>
            <person name="Mortensen U.H."/>
            <person name="De vries R.P."/>
            <person name="Baker S.E."/>
            <person name="Andersen M.R."/>
        </authorList>
    </citation>
    <scope>NUCLEOTIDE SEQUENCE [LARGE SCALE GENOMIC DNA]</scope>
    <source>
        <strain evidence="5 6">CBS 600.67</strain>
    </source>
</reference>
<dbReference type="InterPro" id="IPR036770">
    <property type="entry name" value="Ankyrin_rpt-contain_sf"/>
</dbReference>
<feature type="repeat" description="ANK" evidence="3">
    <location>
        <begin position="167"/>
        <end position="199"/>
    </location>
</feature>
<dbReference type="Gene3D" id="1.25.40.20">
    <property type="entry name" value="Ankyrin repeat-containing domain"/>
    <property type="match status" value="1"/>
</dbReference>
<accession>A0ABR4HH53</accession>
<dbReference type="EMBL" id="JBFXLS010000131">
    <property type="protein sequence ID" value="KAL2814093.1"/>
    <property type="molecule type" value="Genomic_DNA"/>
</dbReference>
<protein>
    <submittedName>
        <fullName evidence="5">Ankyrin repeat-containing domain protein</fullName>
    </submittedName>
</protein>
<sequence length="624" mass="68736">MADQTDTPTIQTLNRQLLQAVTEGSILHTQALLANNASIININYTDNQGQTPLHRACQARTRTRTSNGNGNGNEDELLINLLINHGADVEMRDFLGNTPLHLACAAGNQQAVELVLRAGADVNSMLNDGAAGIHGAAERGEVGIEERVGIMAVLIRYGADVDVKDGDGDTVLHLVCRGGWKGAVGMMLRSGADVEVKDRDGLTAVELARRAGMEIVGVRVRSEERSSSSLSYDVRPTDAGESDDADVDDKMTENGSIAGYESNIWAGVRRDNGDGFILANYDKHDISFDAKLESICPCVHEGKDMHEIQVKLNFMRPYSMDYRIRYAKVDALLSNSAGDLPCIRGIMPQADRMEVSEQEITSGQKFTVGASGNGGPSNVNISMEGSKSRRSTFKGVRIIHGAVKDRMHASWRLYEEPGSKSGLPEIVRLLMLVHCEGQFEIRLNLSVKACHLFTFGIPRTLSAPSGPSYLVPKLDIISIQEQSSRLKQMLDVADRAATVIEDAHKLESSFSHAMKKHNKRRLIIEAGVKENHLREWTDIVDASKSSDFRILREKLLEMETGHGRRSSNTPPRRLPDEPPWEQHRRTEPREYGYGYRGGDDYPRARNALQSFSAVGPGYHVSRLA</sequence>
<dbReference type="SUPFAM" id="SSF48403">
    <property type="entry name" value="Ankyrin repeat"/>
    <property type="match status" value="1"/>
</dbReference>
<comment type="caution">
    <text evidence="5">The sequence shown here is derived from an EMBL/GenBank/DDBJ whole genome shotgun (WGS) entry which is preliminary data.</text>
</comment>
<feature type="repeat" description="ANK" evidence="3">
    <location>
        <begin position="48"/>
        <end position="94"/>
    </location>
</feature>
<evidence type="ECO:0000256" key="2">
    <source>
        <dbReference type="ARBA" id="ARBA00023043"/>
    </source>
</evidence>
<dbReference type="PROSITE" id="PS50088">
    <property type="entry name" value="ANK_REPEAT"/>
    <property type="match status" value="4"/>
</dbReference>
<evidence type="ECO:0000256" key="3">
    <source>
        <dbReference type="PROSITE-ProRule" id="PRU00023"/>
    </source>
</evidence>
<name>A0ABR4HH53_9EURO</name>
<feature type="repeat" description="ANK" evidence="3">
    <location>
        <begin position="128"/>
        <end position="166"/>
    </location>
</feature>
<dbReference type="SMART" id="SM00248">
    <property type="entry name" value="ANK"/>
    <property type="match status" value="4"/>
</dbReference>
<evidence type="ECO:0000313" key="5">
    <source>
        <dbReference type="EMBL" id="KAL2814093.1"/>
    </source>
</evidence>
<keyword evidence="1" id="KW-0677">Repeat</keyword>
<keyword evidence="2 3" id="KW-0040">ANK repeat</keyword>
<feature type="region of interest" description="Disordered" evidence="4">
    <location>
        <begin position="227"/>
        <end position="249"/>
    </location>
</feature>
<feature type="region of interest" description="Disordered" evidence="4">
    <location>
        <begin position="559"/>
        <end position="598"/>
    </location>
</feature>
<feature type="compositionally biased region" description="Basic and acidic residues" evidence="4">
    <location>
        <begin position="573"/>
        <end position="590"/>
    </location>
</feature>
<evidence type="ECO:0000313" key="6">
    <source>
        <dbReference type="Proteomes" id="UP001610335"/>
    </source>
</evidence>
<dbReference type="PRINTS" id="PR01415">
    <property type="entry name" value="ANKYRIN"/>
</dbReference>
<dbReference type="PANTHER" id="PTHR24171:SF8">
    <property type="entry name" value="BRCA1-ASSOCIATED RING DOMAIN PROTEIN 1"/>
    <property type="match status" value="1"/>
</dbReference>